<dbReference type="RefSeq" id="WP_263712028.1">
    <property type="nucleotide sequence ID" value="NZ_JAOWKX010000004.1"/>
</dbReference>
<dbReference type="SUPFAM" id="SSF111369">
    <property type="entry name" value="HlyD-like secretion proteins"/>
    <property type="match status" value="1"/>
</dbReference>
<dbReference type="Gene3D" id="1.10.287.470">
    <property type="entry name" value="Helix hairpin bin"/>
    <property type="match status" value="1"/>
</dbReference>
<evidence type="ECO:0000259" key="8">
    <source>
        <dbReference type="Pfam" id="PF25967"/>
    </source>
</evidence>
<dbReference type="Pfam" id="PF25967">
    <property type="entry name" value="RND-MFP_C"/>
    <property type="match status" value="1"/>
</dbReference>
<evidence type="ECO:0000259" key="7">
    <source>
        <dbReference type="Pfam" id="PF25944"/>
    </source>
</evidence>
<proteinExistence type="inferred from homology"/>
<evidence type="ECO:0000256" key="1">
    <source>
        <dbReference type="ARBA" id="ARBA00004519"/>
    </source>
</evidence>
<evidence type="ECO:0000256" key="3">
    <source>
        <dbReference type="SAM" id="Coils"/>
    </source>
</evidence>
<evidence type="ECO:0000313" key="9">
    <source>
        <dbReference type="EMBL" id="MCV2884742.1"/>
    </source>
</evidence>
<feature type="coiled-coil region" evidence="3">
    <location>
        <begin position="102"/>
        <end position="167"/>
    </location>
</feature>
<dbReference type="PROSITE" id="PS51257">
    <property type="entry name" value="PROKAR_LIPOPROTEIN"/>
    <property type="match status" value="1"/>
</dbReference>
<dbReference type="InterPro" id="IPR006143">
    <property type="entry name" value="RND_pump_MFP"/>
</dbReference>
<dbReference type="Gene3D" id="2.40.30.170">
    <property type="match status" value="1"/>
</dbReference>
<feature type="domain" description="Multidrug resistance protein MdtA-like barrel-sandwich hybrid" evidence="6">
    <location>
        <begin position="61"/>
        <end position="199"/>
    </location>
</feature>
<feature type="chain" id="PRO_5045996323" evidence="4">
    <location>
        <begin position="21"/>
        <end position="411"/>
    </location>
</feature>
<gene>
    <name evidence="9" type="ORF">OE749_08540</name>
</gene>
<reference evidence="9 10" key="1">
    <citation type="submission" date="2022-10" db="EMBL/GenBank/DDBJ databases">
        <title>Aestuariibacter sp. AA17 isolated from Montipora capitata coral fragment.</title>
        <authorList>
            <person name="Emsley S.A."/>
            <person name="Pfannmuller K.M."/>
            <person name="Loughran R.M."/>
            <person name="Shlafstein M."/>
            <person name="Papke E."/>
            <person name="Saw J.H."/>
            <person name="Ushijima B."/>
            <person name="Videau P."/>
        </authorList>
    </citation>
    <scope>NUCLEOTIDE SEQUENCE [LARGE SCALE GENOMIC DNA]</scope>
    <source>
        <strain evidence="9 10">AA17</strain>
    </source>
</reference>
<dbReference type="Pfam" id="PF25917">
    <property type="entry name" value="BSH_RND"/>
    <property type="match status" value="1"/>
</dbReference>
<name>A0ABT3A7U0_9ALTE</name>
<dbReference type="PANTHER" id="PTHR30158">
    <property type="entry name" value="ACRA/E-RELATED COMPONENT OF DRUG EFFLUX TRANSPORTER"/>
    <property type="match status" value="1"/>
</dbReference>
<dbReference type="NCBIfam" id="TIGR01730">
    <property type="entry name" value="RND_mfp"/>
    <property type="match status" value="1"/>
</dbReference>
<feature type="domain" description="Multidrug resistance protein MdtA-like beta-barrel" evidence="7">
    <location>
        <begin position="230"/>
        <end position="292"/>
    </location>
</feature>
<feature type="signal peptide" evidence="4">
    <location>
        <begin position="1"/>
        <end position="20"/>
    </location>
</feature>
<dbReference type="Pfam" id="PF25876">
    <property type="entry name" value="HH_MFP_RND"/>
    <property type="match status" value="1"/>
</dbReference>
<keyword evidence="3" id="KW-0175">Coiled coil</keyword>
<comment type="similarity">
    <text evidence="2">Belongs to the membrane fusion protein (MFP) (TC 8.A.1) family.</text>
</comment>
<evidence type="ECO:0000256" key="2">
    <source>
        <dbReference type="ARBA" id="ARBA00009477"/>
    </source>
</evidence>
<evidence type="ECO:0000256" key="4">
    <source>
        <dbReference type="SAM" id="SignalP"/>
    </source>
</evidence>
<dbReference type="InterPro" id="IPR058624">
    <property type="entry name" value="MdtA-like_HH"/>
</dbReference>
<evidence type="ECO:0000313" key="10">
    <source>
        <dbReference type="Proteomes" id="UP001652504"/>
    </source>
</evidence>
<evidence type="ECO:0000259" key="6">
    <source>
        <dbReference type="Pfam" id="PF25917"/>
    </source>
</evidence>
<dbReference type="PANTHER" id="PTHR30158:SF26">
    <property type="entry name" value="RESISTANCE-NODULATION-CELL DIVISION (RND) MULTIDRUG EFFLUX MEMBRANE FUSION PROTEIN MEXE"/>
    <property type="match status" value="1"/>
</dbReference>
<feature type="domain" description="Multidrug resistance protein MdtA-like C-terminal permuted SH3" evidence="8">
    <location>
        <begin position="300"/>
        <end position="359"/>
    </location>
</feature>
<dbReference type="InterPro" id="IPR058625">
    <property type="entry name" value="MdtA-like_BSH"/>
</dbReference>
<dbReference type="Gene3D" id="2.40.50.100">
    <property type="match status" value="1"/>
</dbReference>
<dbReference type="InterPro" id="IPR058626">
    <property type="entry name" value="MdtA-like_b-barrel"/>
</dbReference>
<dbReference type="EMBL" id="JAOWKX010000004">
    <property type="protein sequence ID" value="MCV2884742.1"/>
    <property type="molecule type" value="Genomic_DNA"/>
</dbReference>
<evidence type="ECO:0000259" key="5">
    <source>
        <dbReference type="Pfam" id="PF25876"/>
    </source>
</evidence>
<comment type="subcellular location">
    <subcellularLocation>
        <location evidence="1">Cell inner membrane</location>
        <topology evidence="1">Lipid-anchor</topology>
    </subcellularLocation>
</comment>
<sequence length="411" mass="45186">MKLKPLFASLAFIGVISVMAGCDKQEMPTQAPMAPTVSIAQVINETITEKEDFTGRIETPNEVNLRPRVSGYIDFTAFEEGAFVKEGEPLFFIDNAPFKAEVNRLKAAKLEAQSALELAEKEVKRANNLRKTQAISAEEADNRLARQQQAQARLSSVNAQLELAKLNLSYTRVVAPISGYISKANVTKGNYVKAGETSLTNIVATDKMYVYFDADEKTYLKYVNAKHRTEEDGTALPVFMGLADDESFNYKGTLDFVDNRINATTGTITGRAVFDNTNGELIPGLFARVRLLSENSVDGILIKDKAIGTDLNNKFVLVLADDNTVQYRPIELGEKLYGLRVVKSGLSPEDKIVINGLQRVRPGSKVTPQEATMADEHALAELRQMQQAVERVRSNPKFAAVNENGQAEIGG</sequence>
<dbReference type="Proteomes" id="UP001652504">
    <property type="component" value="Unassembled WGS sequence"/>
</dbReference>
<feature type="domain" description="Multidrug resistance protein MdtA-like alpha-helical hairpin" evidence="5">
    <location>
        <begin position="103"/>
        <end position="171"/>
    </location>
</feature>
<dbReference type="Pfam" id="PF25944">
    <property type="entry name" value="Beta-barrel_RND"/>
    <property type="match status" value="1"/>
</dbReference>
<accession>A0ABT3A7U0</accession>
<dbReference type="InterPro" id="IPR058627">
    <property type="entry name" value="MdtA-like_C"/>
</dbReference>
<protein>
    <submittedName>
        <fullName evidence="9">Efflux RND transporter periplasmic adaptor subunit</fullName>
    </submittedName>
</protein>
<comment type="caution">
    <text evidence="9">The sequence shown here is derived from an EMBL/GenBank/DDBJ whole genome shotgun (WGS) entry which is preliminary data.</text>
</comment>
<organism evidence="9 10">
    <name type="scientific">Fluctibacter corallii</name>
    <dbReference type="NCBI Taxonomy" id="2984329"/>
    <lineage>
        <taxon>Bacteria</taxon>
        <taxon>Pseudomonadati</taxon>
        <taxon>Pseudomonadota</taxon>
        <taxon>Gammaproteobacteria</taxon>
        <taxon>Alteromonadales</taxon>
        <taxon>Alteromonadaceae</taxon>
        <taxon>Fluctibacter</taxon>
    </lineage>
</organism>
<keyword evidence="10" id="KW-1185">Reference proteome</keyword>
<keyword evidence="4" id="KW-0732">Signal</keyword>
<dbReference type="Gene3D" id="2.40.420.20">
    <property type="match status" value="1"/>
</dbReference>